<gene>
    <name evidence="1" type="ORF">CYMTET_53005</name>
</gene>
<dbReference type="AlphaFoldDB" id="A0AAE0BI47"/>
<accession>A0AAE0BI47</accession>
<dbReference type="Proteomes" id="UP001190700">
    <property type="component" value="Unassembled WGS sequence"/>
</dbReference>
<dbReference type="EMBL" id="LGRX02034784">
    <property type="protein sequence ID" value="KAK3236882.1"/>
    <property type="molecule type" value="Genomic_DNA"/>
</dbReference>
<protein>
    <submittedName>
        <fullName evidence="1">Uncharacterized protein</fullName>
    </submittedName>
</protein>
<sequence length="67" mass="6932">MVMMSSNGGSELWATNTASNGGDACTGTQSPTSSGFGPFPLSLLPVFAYQRPSRSLPRGIFPSASFT</sequence>
<name>A0AAE0BI47_9CHLO</name>
<evidence type="ECO:0000313" key="2">
    <source>
        <dbReference type="Proteomes" id="UP001190700"/>
    </source>
</evidence>
<organism evidence="1 2">
    <name type="scientific">Cymbomonas tetramitiformis</name>
    <dbReference type="NCBI Taxonomy" id="36881"/>
    <lineage>
        <taxon>Eukaryota</taxon>
        <taxon>Viridiplantae</taxon>
        <taxon>Chlorophyta</taxon>
        <taxon>Pyramimonadophyceae</taxon>
        <taxon>Pyramimonadales</taxon>
        <taxon>Pyramimonadaceae</taxon>
        <taxon>Cymbomonas</taxon>
    </lineage>
</organism>
<reference evidence="1 2" key="1">
    <citation type="journal article" date="2015" name="Genome Biol. Evol.">
        <title>Comparative Genomics of a Bacterivorous Green Alga Reveals Evolutionary Causalities and Consequences of Phago-Mixotrophic Mode of Nutrition.</title>
        <authorList>
            <person name="Burns J.A."/>
            <person name="Paasch A."/>
            <person name="Narechania A."/>
            <person name="Kim E."/>
        </authorList>
    </citation>
    <scope>NUCLEOTIDE SEQUENCE [LARGE SCALE GENOMIC DNA]</scope>
    <source>
        <strain evidence="1 2">PLY_AMNH</strain>
    </source>
</reference>
<evidence type="ECO:0000313" key="1">
    <source>
        <dbReference type="EMBL" id="KAK3236882.1"/>
    </source>
</evidence>
<keyword evidence="2" id="KW-1185">Reference proteome</keyword>
<proteinExistence type="predicted"/>
<comment type="caution">
    <text evidence="1">The sequence shown here is derived from an EMBL/GenBank/DDBJ whole genome shotgun (WGS) entry which is preliminary data.</text>
</comment>